<reference evidence="2" key="1">
    <citation type="submission" date="2016-10" db="EMBL/GenBank/DDBJ databases">
        <authorList>
            <person name="Varghese N."/>
            <person name="Submissions S."/>
        </authorList>
    </citation>
    <scope>NUCLEOTIDE SEQUENCE [LARGE SCALE GENOMIC DNA]</scope>
    <source>
        <strain evidence="2">Nm10</strain>
    </source>
</reference>
<gene>
    <name evidence="1" type="ORF">SAMN05216406_1536</name>
</gene>
<name>A0A1H2HK62_9PROT</name>
<protein>
    <submittedName>
        <fullName evidence="1">Uncharacterized protein</fullName>
    </submittedName>
</protein>
<sequence>MDEKKEQRLASYKRIEAAILMAQADIDQLKDVSLWMKNVPCWLNDAEKEINALSNGVEQKQPMIDLIKTARKTHHNNEPMLTMRFIKEIQENWGNAMHDKEIPVRLNMIKGRKKSGKTRKEQLEEQGNNTKDEVLKIYQSITPTRSTASLIARKLHITSTRVRQILKDEKKNKNDVR</sequence>
<evidence type="ECO:0000313" key="2">
    <source>
        <dbReference type="Proteomes" id="UP000182882"/>
    </source>
</evidence>
<proteinExistence type="predicted"/>
<dbReference type="AlphaFoldDB" id="A0A1H2HK62"/>
<evidence type="ECO:0000313" key="1">
    <source>
        <dbReference type="EMBL" id="SDU32214.1"/>
    </source>
</evidence>
<dbReference type="RefSeq" id="WP_062558822.1">
    <property type="nucleotide sequence ID" value="NZ_CP013341.1"/>
</dbReference>
<organism evidence="1 2">
    <name type="scientific">Nitrosomonas ureae</name>
    <dbReference type="NCBI Taxonomy" id="44577"/>
    <lineage>
        <taxon>Bacteria</taxon>
        <taxon>Pseudomonadati</taxon>
        <taxon>Pseudomonadota</taxon>
        <taxon>Betaproteobacteria</taxon>
        <taxon>Nitrosomonadales</taxon>
        <taxon>Nitrosomonadaceae</taxon>
        <taxon>Nitrosomonas</taxon>
    </lineage>
</organism>
<keyword evidence="2" id="KW-1185">Reference proteome</keyword>
<accession>A0A1H2HK62</accession>
<dbReference type="Proteomes" id="UP000182882">
    <property type="component" value="Unassembled WGS sequence"/>
</dbReference>
<dbReference type="EMBL" id="FNLN01000053">
    <property type="protein sequence ID" value="SDU32214.1"/>
    <property type="molecule type" value="Genomic_DNA"/>
</dbReference>
<dbReference type="KEGG" id="nur:ATY38_07875"/>